<evidence type="ECO:0000313" key="7">
    <source>
        <dbReference type="Proteomes" id="UP000445000"/>
    </source>
</evidence>
<dbReference type="PANTHER" id="PTHR37164:SF1">
    <property type="entry name" value="BACTERIOHEMERYTHRIN"/>
    <property type="match status" value="1"/>
</dbReference>
<keyword evidence="2" id="KW-0561">Oxygen transport</keyword>
<dbReference type="InterPro" id="IPR016131">
    <property type="entry name" value="Haemerythrin_Fe_BS"/>
</dbReference>
<dbReference type="InterPro" id="IPR050669">
    <property type="entry name" value="Hemerythrin"/>
</dbReference>
<dbReference type="Gene3D" id="1.20.120.50">
    <property type="entry name" value="Hemerythrin-like"/>
    <property type="match status" value="1"/>
</dbReference>
<dbReference type="PANTHER" id="PTHR37164">
    <property type="entry name" value="BACTERIOHEMERYTHRIN"/>
    <property type="match status" value="1"/>
</dbReference>
<comment type="similarity">
    <text evidence="1">Belongs to the hemerythrin family.</text>
</comment>
<dbReference type="CDD" id="cd12107">
    <property type="entry name" value="Hemerythrin"/>
    <property type="match status" value="1"/>
</dbReference>
<name>A0A829YEH4_9GAMM</name>
<proteinExistence type="inferred from homology"/>
<dbReference type="GO" id="GO:0005344">
    <property type="term" value="F:oxygen carrier activity"/>
    <property type="evidence" value="ECO:0007669"/>
    <property type="project" value="UniProtKB-KW"/>
</dbReference>
<gene>
    <name evidence="6" type="ORF">GCM10011487_36840</name>
</gene>
<dbReference type="Proteomes" id="UP000445000">
    <property type="component" value="Unassembled WGS sequence"/>
</dbReference>
<comment type="caution">
    <text evidence="6">The sequence shown here is derived from an EMBL/GenBank/DDBJ whole genome shotgun (WGS) entry which is preliminary data.</text>
</comment>
<keyword evidence="2" id="KW-0813">Transport</keyword>
<reference evidence="7" key="1">
    <citation type="submission" date="2020-01" db="EMBL/GenBank/DDBJ databases">
        <title>'Steroidobacter agaridevorans' sp. nov., agar-degrading bacteria isolated from rhizosphere soils.</title>
        <authorList>
            <person name="Ikenaga M."/>
            <person name="Kataoka M."/>
            <person name="Murouchi A."/>
            <person name="Katsuragi S."/>
            <person name="Sakai M."/>
        </authorList>
    </citation>
    <scope>NUCLEOTIDE SEQUENCE [LARGE SCALE GENOMIC DNA]</scope>
    <source>
        <strain evidence="7">YU21-B</strain>
    </source>
</reference>
<organism evidence="6 7">
    <name type="scientific">Steroidobacter agaridevorans</name>
    <dbReference type="NCBI Taxonomy" id="2695856"/>
    <lineage>
        <taxon>Bacteria</taxon>
        <taxon>Pseudomonadati</taxon>
        <taxon>Pseudomonadota</taxon>
        <taxon>Gammaproteobacteria</taxon>
        <taxon>Steroidobacterales</taxon>
        <taxon>Steroidobacteraceae</taxon>
        <taxon>Steroidobacter</taxon>
    </lineage>
</organism>
<dbReference type="EMBL" id="BLJN01000003">
    <property type="protein sequence ID" value="GFE81684.1"/>
    <property type="molecule type" value="Genomic_DNA"/>
</dbReference>
<feature type="domain" description="Hemerythrin-like" evidence="5">
    <location>
        <begin position="14"/>
        <end position="126"/>
    </location>
</feature>
<accession>A0A829YEH4</accession>
<dbReference type="NCBIfam" id="TIGR02481">
    <property type="entry name" value="hemeryth_dom"/>
    <property type="match status" value="1"/>
</dbReference>
<dbReference type="RefSeq" id="WP_161813297.1">
    <property type="nucleotide sequence ID" value="NZ_BLJN01000003.1"/>
</dbReference>
<evidence type="ECO:0000313" key="6">
    <source>
        <dbReference type="EMBL" id="GFE81684.1"/>
    </source>
</evidence>
<dbReference type="PROSITE" id="PS00550">
    <property type="entry name" value="HEMERYTHRINS"/>
    <property type="match status" value="1"/>
</dbReference>
<evidence type="ECO:0000259" key="5">
    <source>
        <dbReference type="Pfam" id="PF01814"/>
    </source>
</evidence>
<sequence>MTLFTWDSKKYDVLVEDMNHQHHLIVDAMNALYDRSHAGAGKVELTRLLQHLETITVRHFREEEAMLARQHYPQVEIHKGIHARLLKELAAHKQEFAAGPGVFTKEFFDYLELWLRSHIMHIDRKYGEHFAQEAKKEHRKAG</sequence>
<evidence type="ECO:0000256" key="4">
    <source>
        <dbReference type="ARBA" id="ARBA00023004"/>
    </source>
</evidence>
<dbReference type="GO" id="GO:0046872">
    <property type="term" value="F:metal ion binding"/>
    <property type="evidence" value="ECO:0007669"/>
    <property type="project" value="UniProtKB-KW"/>
</dbReference>
<keyword evidence="3" id="KW-0479">Metal-binding</keyword>
<evidence type="ECO:0000256" key="3">
    <source>
        <dbReference type="ARBA" id="ARBA00022723"/>
    </source>
</evidence>
<dbReference type="InterPro" id="IPR012827">
    <property type="entry name" value="Hemerythrin_metal-bd"/>
</dbReference>
<keyword evidence="7" id="KW-1185">Reference proteome</keyword>
<keyword evidence="4" id="KW-0408">Iron</keyword>
<protein>
    <submittedName>
        <fullName evidence="6">Hemerythrin</fullName>
    </submittedName>
</protein>
<evidence type="ECO:0000256" key="2">
    <source>
        <dbReference type="ARBA" id="ARBA00022621"/>
    </source>
</evidence>
<evidence type="ECO:0000256" key="1">
    <source>
        <dbReference type="ARBA" id="ARBA00010587"/>
    </source>
</evidence>
<dbReference type="InterPro" id="IPR035938">
    <property type="entry name" value="Hemerythrin-like_sf"/>
</dbReference>
<dbReference type="AlphaFoldDB" id="A0A829YEH4"/>
<dbReference type="SUPFAM" id="SSF47188">
    <property type="entry name" value="Hemerythrin-like"/>
    <property type="match status" value="1"/>
</dbReference>
<dbReference type="Pfam" id="PF01814">
    <property type="entry name" value="Hemerythrin"/>
    <property type="match status" value="1"/>
</dbReference>
<dbReference type="NCBIfam" id="NF033749">
    <property type="entry name" value="bact_hemeryth"/>
    <property type="match status" value="1"/>
</dbReference>
<dbReference type="InterPro" id="IPR012312">
    <property type="entry name" value="Hemerythrin-like"/>
</dbReference>